<organism evidence="1 2">
    <name type="scientific">Limosilactobacillus pontis</name>
    <dbReference type="NCBI Taxonomy" id="35787"/>
    <lineage>
        <taxon>Bacteria</taxon>
        <taxon>Bacillati</taxon>
        <taxon>Bacillota</taxon>
        <taxon>Bacilli</taxon>
        <taxon>Lactobacillales</taxon>
        <taxon>Lactobacillaceae</taxon>
        <taxon>Limosilactobacillus</taxon>
    </lineage>
</organism>
<name>A0A2J6NPS3_9LACO</name>
<comment type="caution">
    <text evidence="1">The sequence shown here is derived from an EMBL/GenBank/DDBJ whole genome shotgun (WGS) entry which is preliminary data.</text>
</comment>
<sequence>MPPIIVSTEKTTPSKWATPPRVDTELYKDSIYLRGSISALTSVGAFCFRLIVKLSTTGDVISATKVYIDAGSTVFKGKGFVSQRRR</sequence>
<protein>
    <submittedName>
        <fullName evidence="1">Uncharacterized protein</fullName>
    </submittedName>
</protein>
<gene>
    <name evidence="1" type="ORF">CK797_00460</name>
</gene>
<proteinExistence type="predicted"/>
<reference evidence="1 2" key="1">
    <citation type="submission" date="2017-09" db="EMBL/GenBank/DDBJ databases">
        <title>Bacterial strain isolated from the female urinary microbiota.</title>
        <authorList>
            <person name="Thomas-White K."/>
            <person name="Kumar N."/>
            <person name="Forster S."/>
            <person name="Putonti C."/>
            <person name="Lawley T."/>
            <person name="Wolfe A.J."/>
        </authorList>
    </citation>
    <scope>NUCLEOTIDE SEQUENCE [LARGE SCALE GENOMIC DNA]</scope>
    <source>
        <strain evidence="1 2">UMB0683</strain>
    </source>
</reference>
<dbReference type="Proteomes" id="UP000239920">
    <property type="component" value="Unassembled WGS sequence"/>
</dbReference>
<accession>A0A2J6NPS3</accession>
<dbReference type="AlphaFoldDB" id="A0A2J6NPS3"/>
<evidence type="ECO:0000313" key="1">
    <source>
        <dbReference type="EMBL" id="PMB83303.1"/>
    </source>
</evidence>
<dbReference type="EMBL" id="PNFV01000001">
    <property type="protein sequence ID" value="PMB83303.1"/>
    <property type="molecule type" value="Genomic_DNA"/>
</dbReference>
<evidence type="ECO:0000313" key="2">
    <source>
        <dbReference type="Proteomes" id="UP000239920"/>
    </source>
</evidence>